<dbReference type="PANTHER" id="PTHR48111">
    <property type="entry name" value="REGULATOR OF RPOS"/>
    <property type="match status" value="1"/>
</dbReference>
<proteinExistence type="predicted"/>
<dbReference type="PANTHER" id="PTHR48111:SF1">
    <property type="entry name" value="TWO-COMPONENT RESPONSE REGULATOR ORR33"/>
    <property type="match status" value="1"/>
</dbReference>
<dbReference type="InterPro" id="IPR039420">
    <property type="entry name" value="WalR-like"/>
</dbReference>
<feature type="domain" description="Response regulatory" evidence="8">
    <location>
        <begin position="25"/>
        <end position="139"/>
    </location>
</feature>
<comment type="caution">
    <text evidence="10">The sequence shown here is derived from an EMBL/GenBank/DDBJ whole genome shotgun (WGS) entry which is preliminary data.</text>
</comment>
<evidence type="ECO:0000256" key="7">
    <source>
        <dbReference type="PROSITE-ProRule" id="PRU01091"/>
    </source>
</evidence>
<feature type="domain" description="OmpR/PhoB-type" evidence="9">
    <location>
        <begin position="147"/>
        <end position="241"/>
    </location>
</feature>
<dbReference type="Gene3D" id="6.10.250.690">
    <property type="match status" value="1"/>
</dbReference>
<dbReference type="GO" id="GO:0005829">
    <property type="term" value="C:cytosol"/>
    <property type="evidence" value="ECO:0007669"/>
    <property type="project" value="TreeGrafter"/>
</dbReference>
<feature type="modified residue" description="4-aspartylphosphate" evidence="6">
    <location>
        <position position="74"/>
    </location>
</feature>
<dbReference type="PROSITE" id="PS50110">
    <property type="entry name" value="RESPONSE_REGULATORY"/>
    <property type="match status" value="1"/>
</dbReference>
<dbReference type="FunFam" id="3.40.50.2300:FF:000001">
    <property type="entry name" value="DNA-binding response regulator PhoB"/>
    <property type="match status" value="1"/>
</dbReference>
<dbReference type="AlphaFoldDB" id="A0A7W4WDY1"/>
<gene>
    <name evidence="10" type="ORF">FHS09_003326</name>
</gene>
<dbReference type="CDD" id="cd00383">
    <property type="entry name" value="trans_reg_C"/>
    <property type="match status" value="1"/>
</dbReference>
<reference evidence="10 11" key="1">
    <citation type="submission" date="2020-08" db="EMBL/GenBank/DDBJ databases">
        <title>Genomic Encyclopedia of Type Strains, Phase III (KMG-III): the genomes of soil and plant-associated and newly described type strains.</title>
        <authorList>
            <person name="Whitman W."/>
        </authorList>
    </citation>
    <scope>NUCLEOTIDE SEQUENCE [LARGE SCALE GENOMIC DNA]</scope>
    <source>
        <strain evidence="10 11">CECT 8799</strain>
    </source>
</reference>
<evidence type="ECO:0000259" key="9">
    <source>
        <dbReference type="PROSITE" id="PS51755"/>
    </source>
</evidence>
<dbReference type="PROSITE" id="PS51755">
    <property type="entry name" value="OMPR_PHOB"/>
    <property type="match status" value="1"/>
</dbReference>
<evidence type="ECO:0000256" key="5">
    <source>
        <dbReference type="ARBA" id="ARBA00023163"/>
    </source>
</evidence>
<dbReference type="Gene3D" id="1.10.10.10">
    <property type="entry name" value="Winged helix-like DNA-binding domain superfamily/Winged helix DNA-binding domain"/>
    <property type="match status" value="1"/>
</dbReference>
<dbReference type="GO" id="GO:0000976">
    <property type="term" value="F:transcription cis-regulatory region binding"/>
    <property type="evidence" value="ECO:0007669"/>
    <property type="project" value="TreeGrafter"/>
</dbReference>
<name>A0A7W4WDY1_9GAMM</name>
<dbReference type="EMBL" id="JACHWZ010000016">
    <property type="protein sequence ID" value="MBB3062477.1"/>
    <property type="molecule type" value="Genomic_DNA"/>
</dbReference>
<protein>
    <submittedName>
        <fullName evidence="10">DNA-binding response OmpR family regulator</fullName>
    </submittedName>
</protein>
<dbReference type="CDD" id="cd17574">
    <property type="entry name" value="REC_OmpR"/>
    <property type="match status" value="1"/>
</dbReference>
<dbReference type="RefSeq" id="WP_221192055.1">
    <property type="nucleotide sequence ID" value="NZ_JACHWZ010000016.1"/>
</dbReference>
<dbReference type="Pfam" id="PF00486">
    <property type="entry name" value="Trans_reg_C"/>
    <property type="match status" value="1"/>
</dbReference>
<dbReference type="InterPro" id="IPR011006">
    <property type="entry name" value="CheY-like_superfamily"/>
</dbReference>
<dbReference type="Pfam" id="PF00072">
    <property type="entry name" value="Response_reg"/>
    <property type="match status" value="1"/>
</dbReference>
<organism evidence="10 11">
    <name type="scientific">Microbulbifer rhizosphaerae</name>
    <dbReference type="NCBI Taxonomy" id="1562603"/>
    <lineage>
        <taxon>Bacteria</taxon>
        <taxon>Pseudomonadati</taxon>
        <taxon>Pseudomonadota</taxon>
        <taxon>Gammaproteobacteria</taxon>
        <taxon>Cellvibrionales</taxon>
        <taxon>Microbulbiferaceae</taxon>
        <taxon>Microbulbifer</taxon>
    </lineage>
</organism>
<dbReference type="InterPro" id="IPR001789">
    <property type="entry name" value="Sig_transdc_resp-reg_receiver"/>
</dbReference>
<accession>A0A7W4WDY1</accession>
<dbReference type="InterPro" id="IPR001867">
    <property type="entry name" value="OmpR/PhoB-type_DNA-bd"/>
</dbReference>
<feature type="DNA-binding region" description="OmpR/PhoB-type" evidence="7">
    <location>
        <begin position="147"/>
        <end position="241"/>
    </location>
</feature>
<dbReference type="GO" id="GO:0006355">
    <property type="term" value="P:regulation of DNA-templated transcription"/>
    <property type="evidence" value="ECO:0007669"/>
    <property type="project" value="InterPro"/>
</dbReference>
<dbReference type="SMART" id="SM00862">
    <property type="entry name" value="Trans_reg_C"/>
    <property type="match status" value="1"/>
</dbReference>
<dbReference type="Proteomes" id="UP000535937">
    <property type="component" value="Unassembled WGS sequence"/>
</dbReference>
<evidence type="ECO:0000313" key="11">
    <source>
        <dbReference type="Proteomes" id="UP000535937"/>
    </source>
</evidence>
<dbReference type="InterPro" id="IPR036388">
    <property type="entry name" value="WH-like_DNA-bd_sf"/>
</dbReference>
<dbReference type="Gene3D" id="3.40.50.2300">
    <property type="match status" value="1"/>
</dbReference>
<dbReference type="SMART" id="SM00448">
    <property type="entry name" value="REC"/>
    <property type="match status" value="1"/>
</dbReference>
<dbReference type="GO" id="GO:0032993">
    <property type="term" value="C:protein-DNA complex"/>
    <property type="evidence" value="ECO:0007669"/>
    <property type="project" value="TreeGrafter"/>
</dbReference>
<sequence length="242" mass="27940">MIAPRLKVRGYSQLIELPLNTGMEKILIVEDDQRMRNLVALYLKNAGWQVVEAGDASEAIERFYEDELDLVILDIMLPDKDGWSVCRAIRKTHPTLPIVMLTARKTEDDELFGFELGADEYITKPFNPNILVARVKVALKRVEREESGTLLFPDLAINSTMHKVCYKNREIDLSPREYKLLLYFAGNAGIALHRDQILDHVWGLNCFVNDRVVDTTIKRLRKKLDNRYIKTVRAVGYRFESD</sequence>
<keyword evidence="11" id="KW-1185">Reference proteome</keyword>
<evidence type="ECO:0000256" key="1">
    <source>
        <dbReference type="ARBA" id="ARBA00022553"/>
    </source>
</evidence>
<dbReference type="SUPFAM" id="SSF52172">
    <property type="entry name" value="CheY-like"/>
    <property type="match status" value="1"/>
</dbReference>
<keyword evidence="2" id="KW-0902">Two-component regulatory system</keyword>
<evidence type="ECO:0000256" key="6">
    <source>
        <dbReference type="PROSITE-ProRule" id="PRU00169"/>
    </source>
</evidence>
<keyword evidence="5" id="KW-0804">Transcription</keyword>
<keyword evidence="3" id="KW-0805">Transcription regulation</keyword>
<evidence type="ECO:0000256" key="2">
    <source>
        <dbReference type="ARBA" id="ARBA00023012"/>
    </source>
</evidence>
<evidence type="ECO:0000313" key="10">
    <source>
        <dbReference type="EMBL" id="MBB3062477.1"/>
    </source>
</evidence>
<evidence type="ECO:0000256" key="3">
    <source>
        <dbReference type="ARBA" id="ARBA00023015"/>
    </source>
</evidence>
<evidence type="ECO:0000259" key="8">
    <source>
        <dbReference type="PROSITE" id="PS50110"/>
    </source>
</evidence>
<evidence type="ECO:0000256" key="4">
    <source>
        <dbReference type="ARBA" id="ARBA00023125"/>
    </source>
</evidence>
<keyword evidence="1 6" id="KW-0597">Phosphoprotein</keyword>
<dbReference type="GO" id="GO:0000156">
    <property type="term" value="F:phosphorelay response regulator activity"/>
    <property type="evidence" value="ECO:0007669"/>
    <property type="project" value="TreeGrafter"/>
</dbReference>
<keyword evidence="4 7" id="KW-0238">DNA-binding</keyword>